<feature type="non-terminal residue" evidence="1">
    <location>
        <position position="38"/>
    </location>
</feature>
<protein>
    <submittedName>
        <fullName evidence="1">Uncharacterized protein</fullName>
    </submittedName>
</protein>
<sequence length="38" mass="4539">MRNPKNVLNSLSKHSGNSNYKFERLYRVLFNAEMFYVA</sequence>
<reference evidence="1" key="1">
    <citation type="journal article" date="2013" name="Environ. Microbiol.">
        <title>Microbiota from the distal guts of lean and obese adolescents exhibit partial functional redundancy besides clear differences in community structure.</title>
        <authorList>
            <person name="Ferrer M."/>
            <person name="Ruiz A."/>
            <person name="Lanza F."/>
            <person name="Haange S.B."/>
            <person name="Oberbach A."/>
            <person name="Till H."/>
            <person name="Bargiela R."/>
            <person name="Campoy C."/>
            <person name="Segura M.T."/>
            <person name="Richter M."/>
            <person name="von Bergen M."/>
            <person name="Seifert J."/>
            <person name="Suarez A."/>
        </authorList>
    </citation>
    <scope>NUCLEOTIDE SEQUENCE</scope>
</reference>
<dbReference type="AlphaFoldDB" id="K1TJN3"/>
<evidence type="ECO:0000313" key="1">
    <source>
        <dbReference type="EMBL" id="EKC69973.1"/>
    </source>
</evidence>
<organism evidence="1">
    <name type="scientific">human gut metagenome</name>
    <dbReference type="NCBI Taxonomy" id="408170"/>
    <lineage>
        <taxon>unclassified sequences</taxon>
        <taxon>metagenomes</taxon>
        <taxon>organismal metagenomes</taxon>
    </lineage>
</organism>
<accession>K1TJN3</accession>
<name>K1TJN3_9ZZZZ</name>
<dbReference type="EMBL" id="AJWY01005313">
    <property type="protein sequence ID" value="EKC69973.1"/>
    <property type="molecule type" value="Genomic_DNA"/>
</dbReference>
<gene>
    <name evidence="1" type="ORF">LEA_08027</name>
</gene>
<proteinExistence type="predicted"/>
<comment type="caution">
    <text evidence="1">The sequence shown here is derived from an EMBL/GenBank/DDBJ whole genome shotgun (WGS) entry which is preliminary data.</text>
</comment>